<reference evidence="2" key="1">
    <citation type="submission" date="2023-07" db="EMBL/GenBank/DDBJ databases">
        <title>draft genome sequence of fig (Ficus carica).</title>
        <authorList>
            <person name="Takahashi T."/>
            <person name="Nishimura K."/>
        </authorList>
    </citation>
    <scope>NUCLEOTIDE SEQUENCE</scope>
</reference>
<protein>
    <submittedName>
        <fullName evidence="2">Uncharacterized protein</fullName>
    </submittedName>
</protein>
<dbReference type="AlphaFoldDB" id="A0AA88AM29"/>
<dbReference type="EMBL" id="BTGU01000059">
    <property type="protein sequence ID" value="GMN55772.1"/>
    <property type="molecule type" value="Genomic_DNA"/>
</dbReference>
<organism evidence="2 3">
    <name type="scientific">Ficus carica</name>
    <name type="common">Common fig</name>
    <dbReference type="NCBI Taxonomy" id="3494"/>
    <lineage>
        <taxon>Eukaryota</taxon>
        <taxon>Viridiplantae</taxon>
        <taxon>Streptophyta</taxon>
        <taxon>Embryophyta</taxon>
        <taxon>Tracheophyta</taxon>
        <taxon>Spermatophyta</taxon>
        <taxon>Magnoliopsida</taxon>
        <taxon>eudicotyledons</taxon>
        <taxon>Gunneridae</taxon>
        <taxon>Pentapetalae</taxon>
        <taxon>rosids</taxon>
        <taxon>fabids</taxon>
        <taxon>Rosales</taxon>
        <taxon>Moraceae</taxon>
        <taxon>Ficeae</taxon>
        <taxon>Ficus</taxon>
    </lineage>
</organism>
<feature type="compositionally biased region" description="Low complexity" evidence="1">
    <location>
        <begin position="117"/>
        <end position="128"/>
    </location>
</feature>
<proteinExistence type="predicted"/>
<dbReference type="Proteomes" id="UP001187192">
    <property type="component" value="Unassembled WGS sequence"/>
</dbReference>
<name>A0AA88AM29_FICCA</name>
<gene>
    <name evidence="2" type="ORF">TIFTF001_024897</name>
</gene>
<keyword evidence="3" id="KW-1185">Reference proteome</keyword>
<accession>A0AA88AM29</accession>
<evidence type="ECO:0000256" key="1">
    <source>
        <dbReference type="SAM" id="MobiDB-lite"/>
    </source>
</evidence>
<feature type="region of interest" description="Disordered" evidence="1">
    <location>
        <begin position="108"/>
        <end position="128"/>
    </location>
</feature>
<comment type="caution">
    <text evidence="2">The sequence shown here is derived from an EMBL/GenBank/DDBJ whole genome shotgun (WGS) entry which is preliminary data.</text>
</comment>
<sequence length="141" mass="15850">MTPQLRYPTSSLPDVVDWLLKGHRNRGSHRSSEEVRVARLSQWARRRGTNLRGSLGHNPRRRAFRSSTIGLTVRKIRHWARVEFGRWIWMPSGNSGFRWSMVAFGPAPPPPGGGSPSQGVRSFPVRSRSSVGFPDMSASVM</sequence>
<evidence type="ECO:0000313" key="3">
    <source>
        <dbReference type="Proteomes" id="UP001187192"/>
    </source>
</evidence>
<evidence type="ECO:0000313" key="2">
    <source>
        <dbReference type="EMBL" id="GMN55772.1"/>
    </source>
</evidence>